<protein>
    <submittedName>
        <fullName evidence="1">Oxidoreductase</fullName>
    </submittedName>
</protein>
<dbReference type="PRINTS" id="PR00081">
    <property type="entry name" value="GDHRDH"/>
</dbReference>
<dbReference type="SUPFAM" id="SSF51735">
    <property type="entry name" value="NAD(P)-binding Rossmann-fold domains"/>
    <property type="match status" value="1"/>
</dbReference>
<accession>A0A2N5DD46</accession>
<dbReference type="AlphaFoldDB" id="A0A2N5DD46"/>
<evidence type="ECO:0000313" key="2">
    <source>
        <dbReference type="Proteomes" id="UP000234479"/>
    </source>
</evidence>
<organism evidence="1 2">
    <name type="scientific">Caulobacter zeae</name>
    <dbReference type="NCBI Taxonomy" id="2055137"/>
    <lineage>
        <taxon>Bacteria</taxon>
        <taxon>Pseudomonadati</taxon>
        <taxon>Pseudomonadota</taxon>
        <taxon>Alphaproteobacteria</taxon>
        <taxon>Caulobacterales</taxon>
        <taxon>Caulobacteraceae</taxon>
        <taxon>Caulobacter</taxon>
    </lineage>
</organism>
<dbReference type="RefSeq" id="WP_101718709.1">
    <property type="nucleotide sequence ID" value="NZ_PJRS01000027.1"/>
</dbReference>
<dbReference type="CDD" id="cd05374">
    <property type="entry name" value="17beta-HSD-like_SDR_c"/>
    <property type="match status" value="1"/>
</dbReference>
<dbReference type="InterPro" id="IPR002347">
    <property type="entry name" value="SDR_fam"/>
</dbReference>
<dbReference type="Proteomes" id="UP000234479">
    <property type="component" value="Unassembled WGS sequence"/>
</dbReference>
<dbReference type="OrthoDB" id="9793825at2"/>
<evidence type="ECO:0000313" key="1">
    <source>
        <dbReference type="EMBL" id="PLR23972.1"/>
    </source>
</evidence>
<keyword evidence="2" id="KW-1185">Reference proteome</keyword>
<dbReference type="Pfam" id="PF00106">
    <property type="entry name" value="adh_short"/>
    <property type="match status" value="1"/>
</dbReference>
<dbReference type="Gene3D" id="3.40.50.720">
    <property type="entry name" value="NAD(P)-binding Rossmann-like Domain"/>
    <property type="match status" value="1"/>
</dbReference>
<dbReference type="PANTHER" id="PTHR43976">
    <property type="entry name" value="SHORT CHAIN DEHYDROGENASE"/>
    <property type="match status" value="1"/>
</dbReference>
<gene>
    <name evidence="1" type="ORF">SGCZBJ_14495</name>
</gene>
<dbReference type="EMBL" id="PJRS01000027">
    <property type="protein sequence ID" value="PLR23972.1"/>
    <property type="molecule type" value="Genomic_DNA"/>
</dbReference>
<reference evidence="1 2" key="1">
    <citation type="submission" date="2017-12" db="EMBL/GenBank/DDBJ databases">
        <title>The genome sequence of Caulobacter sp. 410.</title>
        <authorList>
            <person name="Gao J."/>
            <person name="Mao X."/>
            <person name="Sun J."/>
        </authorList>
    </citation>
    <scope>NUCLEOTIDE SEQUENCE [LARGE SCALE GENOMIC DNA]</scope>
    <source>
        <strain evidence="1 2">410</strain>
    </source>
</reference>
<comment type="caution">
    <text evidence="1">The sequence shown here is derived from an EMBL/GenBank/DDBJ whole genome shotgun (WGS) entry which is preliminary data.</text>
</comment>
<proteinExistence type="predicted"/>
<sequence>MKTVIISGAGTGMGLLTAQTLIRQGYAVYAGVRDPNGRSLARREALETYAQDHGGYVRVVDLDIHSEASCQAAVDQVVADHGRLDIVIHNAAHLFIGVYEGFTPEQLTDCLNTNVVGAHRLNRAALPQLRKQGDGVLLYVGSTITRIVTPFVGPYITGKYALDALAEVTAYEVNRFGVETVIVMPGIFPDGTAHFQSAVHPGDQDVVEGYERFKGDFDNIGPGLRALLAGADAPVQGVADEIVRVLAIPKGEKPMRTVIDYSDYGAPLINDVAEAQTARVFEMMGYEHLLKVS</sequence>
<dbReference type="InterPro" id="IPR051911">
    <property type="entry name" value="SDR_oxidoreductase"/>
</dbReference>
<name>A0A2N5DD46_9CAUL</name>
<dbReference type="InterPro" id="IPR036291">
    <property type="entry name" value="NAD(P)-bd_dom_sf"/>
</dbReference>
<dbReference type="PANTHER" id="PTHR43976:SF9">
    <property type="entry name" value="OXIDOREDUCTASE"/>
    <property type="match status" value="1"/>
</dbReference>